<keyword evidence="7" id="KW-0539">Nucleus</keyword>
<dbReference type="CDD" id="cd14710">
    <property type="entry name" value="bZIP_HAC1-like"/>
    <property type="match status" value="1"/>
</dbReference>
<dbReference type="AlphaFoldDB" id="A0AA40DUX3"/>
<keyword evidence="6" id="KW-0834">Unfolded protein response</keyword>
<feature type="compositionally biased region" description="Basic and acidic residues" evidence="8">
    <location>
        <begin position="111"/>
        <end position="125"/>
    </location>
</feature>
<dbReference type="GO" id="GO:0000981">
    <property type="term" value="F:DNA-binding transcription factor activity, RNA polymerase II-specific"/>
    <property type="evidence" value="ECO:0007669"/>
    <property type="project" value="InterPro"/>
</dbReference>
<proteinExistence type="inferred from homology"/>
<evidence type="ECO:0000256" key="3">
    <source>
        <dbReference type="ARBA" id="ARBA00023015"/>
    </source>
</evidence>
<keyword evidence="5" id="KW-0804">Transcription</keyword>
<dbReference type="Proteomes" id="UP001172101">
    <property type="component" value="Unassembled WGS sequence"/>
</dbReference>
<dbReference type="GO" id="GO:0005634">
    <property type="term" value="C:nucleus"/>
    <property type="evidence" value="ECO:0007669"/>
    <property type="project" value="UniProtKB-SubCell"/>
</dbReference>
<organism evidence="10 11">
    <name type="scientific">Lasiosphaeria miniovina</name>
    <dbReference type="NCBI Taxonomy" id="1954250"/>
    <lineage>
        <taxon>Eukaryota</taxon>
        <taxon>Fungi</taxon>
        <taxon>Dikarya</taxon>
        <taxon>Ascomycota</taxon>
        <taxon>Pezizomycotina</taxon>
        <taxon>Sordariomycetes</taxon>
        <taxon>Sordariomycetidae</taxon>
        <taxon>Sordariales</taxon>
        <taxon>Lasiosphaeriaceae</taxon>
        <taxon>Lasiosphaeria</taxon>
    </lineage>
</organism>
<evidence type="ECO:0000256" key="2">
    <source>
        <dbReference type="ARBA" id="ARBA00007163"/>
    </source>
</evidence>
<keyword evidence="4" id="KW-0238">DNA-binding</keyword>
<protein>
    <recommendedName>
        <fullName evidence="9">BZIP domain-containing protein</fullName>
    </recommendedName>
</protein>
<dbReference type="InterPro" id="IPR046347">
    <property type="entry name" value="bZIP_sf"/>
</dbReference>
<reference evidence="10" key="1">
    <citation type="submission" date="2023-06" db="EMBL/GenBank/DDBJ databases">
        <title>Genome-scale phylogeny and comparative genomics of the fungal order Sordariales.</title>
        <authorList>
            <consortium name="Lawrence Berkeley National Laboratory"/>
            <person name="Hensen N."/>
            <person name="Bonometti L."/>
            <person name="Westerberg I."/>
            <person name="Brannstrom I.O."/>
            <person name="Guillou S."/>
            <person name="Cros-Aarteil S."/>
            <person name="Calhoun S."/>
            <person name="Haridas S."/>
            <person name="Kuo A."/>
            <person name="Mondo S."/>
            <person name="Pangilinan J."/>
            <person name="Riley R."/>
            <person name="LaButti K."/>
            <person name="Andreopoulos B."/>
            <person name="Lipzen A."/>
            <person name="Chen C."/>
            <person name="Yanf M."/>
            <person name="Daum C."/>
            <person name="Ng V."/>
            <person name="Clum A."/>
            <person name="Steindorff A."/>
            <person name="Ohm R."/>
            <person name="Martin F."/>
            <person name="Silar P."/>
            <person name="Natvig D."/>
            <person name="Lalanne C."/>
            <person name="Gautier V."/>
            <person name="Ament-velasquez S.L."/>
            <person name="Kruys A."/>
            <person name="Hutchinson M.I."/>
            <person name="Powell A.J."/>
            <person name="Barry K."/>
            <person name="Miller A.N."/>
            <person name="Grigoriev I.V."/>
            <person name="Debuchy R."/>
            <person name="Gladieux P."/>
            <person name="Thoren M.H."/>
            <person name="Johannesson H."/>
        </authorList>
    </citation>
    <scope>NUCLEOTIDE SEQUENCE</scope>
    <source>
        <strain evidence="10">SMH2392-1A</strain>
    </source>
</reference>
<gene>
    <name evidence="10" type="ORF">B0T26DRAFT_751393</name>
</gene>
<dbReference type="InterPro" id="IPR004827">
    <property type="entry name" value="bZIP"/>
</dbReference>
<dbReference type="Gene3D" id="1.20.5.170">
    <property type="match status" value="1"/>
</dbReference>
<dbReference type="PROSITE" id="PS50217">
    <property type="entry name" value="BZIP"/>
    <property type="match status" value="1"/>
</dbReference>
<feature type="region of interest" description="Disordered" evidence="8">
    <location>
        <begin position="220"/>
        <end position="267"/>
    </location>
</feature>
<feature type="domain" description="BZIP" evidence="9">
    <location>
        <begin position="117"/>
        <end position="174"/>
    </location>
</feature>
<evidence type="ECO:0000259" key="9">
    <source>
        <dbReference type="PROSITE" id="PS50217"/>
    </source>
</evidence>
<feature type="region of interest" description="Disordered" evidence="8">
    <location>
        <begin position="1"/>
        <end position="146"/>
    </location>
</feature>
<comment type="caution">
    <text evidence="10">The sequence shown here is derived from an EMBL/GenBank/DDBJ whole genome shotgun (WGS) entry which is preliminary data.</text>
</comment>
<evidence type="ECO:0000313" key="11">
    <source>
        <dbReference type="Proteomes" id="UP001172101"/>
    </source>
</evidence>
<feature type="region of interest" description="Disordered" evidence="8">
    <location>
        <begin position="355"/>
        <end position="403"/>
    </location>
</feature>
<dbReference type="GO" id="GO:0003677">
    <property type="term" value="F:DNA binding"/>
    <property type="evidence" value="ECO:0007669"/>
    <property type="project" value="UniProtKB-KW"/>
</dbReference>
<dbReference type="Pfam" id="PF07716">
    <property type="entry name" value="bZIP_2"/>
    <property type="match status" value="1"/>
</dbReference>
<evidence type="ECO:0000256" key="8">
    <source>
        <dbReference type="SAM" id="MobiDB-lite"/>
    </source>
</evidence>
<evidence type="ECO:0000256" key="1">
    <source>
        <dbReference type="ARBA" id="ARBA00004123"/>
    </source>
</evidence>
<keyword evidence="11" id="KW-1185">Reference proteome</keyword>
<dbReference type="GeneID" id="85328639"/>
<dbReference type="PANTHER" id="PTHR46714:SF6">
    <property type="entry name" value="TRANSCRIPTIONAL ACTIVATOR HAC1"/>
    <property type="match status" value="1"/>
</dbReference>
<dbReference type="GO" id="GO:0045944">
    <property type="term" value="P:positive regulation of transcription by RNA polymerase II"/>
    <property type="evidence" value="ECO:0007669"/>
    <property type="project" value="InterPro"/>
</dbReference>
<evidence type="ECO:0000256" key="6">
    <source>
        <dbReference type="ARBA" id="ARBA00023230"/>
    </source>
</evidence>
<keyword evidence="3" id="KW-0805">Transcription regulation</keyword>
<dbReference type="SMART" id="SM00338">
    <property type="entry name" value="BRLZ"/>
    <property type="match status" value="1"/>
</dbReference>
<dbReference type="InterPro" id="IPR044280">
    <property type="entry name" value="Hac1/HY5"/>
</dbReference>
<evidence type="ECO:0000256" key="5">
    <source>
        <dbReference type="ARBA" id="ARBA00023163"/>
    </source>
</evidence>
<dbReference type="EMBL" id="JAUIRO010000004">
    <property type="protein sequence ID" value="KAK0717319.1"/>
    <property type="molecule type" value="Genomic_DNA"/>
</dbReference>
<evidence type="ECO:0000256" key="4">
    <source>
        <dbReference type="ARBA" id="ARBA00023125"/>
    </source>
</evidence>
<accession>A0AA40DUX3</accession>
<feature type="compositionally biased region" description="Polar residues" evidence="8">
    <location>
        <begin position="355"/>
        <end position="366"/>
    </location>
</feature>
<feature type="compositionally biased region" description="Polar residues" evidence="8">
    <location>
        <begin position="1"/>
        <end position="11"/>
    </location>
</feature>
<name>A0AA40DUX3_9PEZI</name>
<dbReference type="PANTHER" id="PTHR46714">
    <property type="entry name" value="TRANSCRIPTIONAL ACTIVATOR HAC1"/>
    <property type="match status" value="1"/>
</dbReference>
<sequence length="411" mass="44464">MDSWTAHTPSPNLKFESSPTESLLSTPSEMYPSLFGTDSSSAVNPLEMMTPRSYSEDPQSDASVLAGMTPAPETPSASGPGSEKKQTKKRKSWGQVLPEPKTNLPPRKRAKTEDEKEQRRVERVLRNRRAAQSSRERKRQEVEGLEQQNKQLQTLLHQAQQTNLALIEELKKFQRSSGVALRPSPVTFSHELFSSQDGHSIPVGEASSLEHLLTTIPANTTVNPASLSPTLTPVPEAEEEEDEAATAATPLADNTSSMKEHASPDATQHPAAMLCDDLQCRSAGAAPSAWLATSQQHDAFSMSAPFDSDRYVIESGLLASPNSIDLEYDYMAGDDASAFPFSNDFDINDFLADDSASNEQQTQHQSYGCAAADSSFHNPKTEVSSEDPYLQPHSGASPDGCDDGGIAVGVI</sequence>
<comment type="subcellular location">
    <subcellularLocation>
        <location evidence="1">Nucleus</location>
    </subcellularLocation>
</comment>
<feature type="compositionally biased region" description="Low complexity" evidence="8">
    <location>
        <begin position="16"/>
        <end position="29"/>
    </location>
</feature>
<dbReference type="RefSeq" id="XP_060296112.1">
    <property type="nucleotide sequence ID" value="XM_060445369.1"/>
</dbReference>
<comment type="similarity">
    <text evidence="2">Belongs to the bZIP family.</text>
</comment>
<evidence type="ECO:0000256" key="7">
    <source>
        <dbReference type="ARBA" id="ARBA00023242"/>
    </source>
</evidence>
<dbReference type="GO" id="GO:0006986">
    <property type="term" value="P:response to unfolded protein"/>
    <property type="evidence" value="ECO:0007669"/>
    <property type="project" value="UniProtKB-KW"/>
</dbReference>
<feature type="compositionally biased region" description="Polar residues" evidence="8">
    <location>
        <begin position="52"/>
        <end position="62"/>
    </location>
</feature>
<dbReference type="SUPFAM" id="SSF57959">
    <property type="entry name" value="Leucine zipper domain"/>
    <property type="match status" value="1"/>
</dbReference>
<evidence type="ECO:0000313" key="10">
    <source>
        <dbReference type="EMBL" id="KAK0717319.1"/>
    </source>
</evidence>